<proteinExistence type="predicted"/>
<comment type="caution">
    <text evidence="1">The sequence shown here is derived from an EMBL/GenBank/DDBJ whole genome shotgun (WGS) entry which is preliminary data.</text>
</comment>
<dbReference type="Gene3D" id="3.40.50.720">
    <property type="entry name" value="NAD(P)-binding Rossmann-like Domain"/>
    <property type="match status" value="1"/>
</dbReference>
<accession>A0A6L3GLS3</accession>
<protein>
    <submittedName>
        <fullName evidence="1">Nucleotide sugar dehydrogenase</fullName>
    </submittedName>
</protein>
<gene>
    <name evidence="1" type="ORF">F3B44_24980</name>
</gene>
<organism evidence="1 2">
    <name type="scientific">Bacteroides fragilis</name>
    <dbReference type="NCBI Taxonomy" id="817"/>
    <lineage>
        <taxon>Bacteria</taxon>
        <taxon>Pseudomonadati</taxon>
        <taxon>Bacteroidota</taxon>
        <taxon>Bacteroidia</taxon>
        <taxon>Bacteroidales</taxon>
        <taxon>Bacteroidaceae</taxon>
        <taxon>Bacteroides</taxon>
    </lineage>
</organism>
<name>A0A6L3GLS3_BACFG</name>
<evidence type="ECO:0000313" key="1">
    <source>
        <dbReference type="EMBL" id="KAA4745451.1"/>
    </source>
</evidence>
<feature type="non-terminal residue" evidence="1">
    <location>
        <position position="1"/>
    </location>
</feature>
<dbReference type="InterPro" id="IPR036220">
    <property type="entry name" value="UDP-Glc/GDP-Man_DH_C_sf"/>
</dbReference>
<sequence>HREYGFRLVEKPRDNYDAVIVAVAHDEYKNLEEKYFKNMTYDHAVLVDIKGMYRDRIHKLKYWSL</sequence>
<evidence type="ECO:0000313" key="2">
    <source>
        <dbReference type="Proteomes" id="UP000479773"/>
    </source>
</evidence>
<dbReference type="AlphaFoldDB" id="A0A6L3GLS3"/>
<dbReference type="Proteomes" id="UP000479773">
    <property type="component" value="Unassembled WGS sequence"/>
</dbReference>
<dbReference type="EMBL" id="VWEQ01000113">
    <property type="protein sequence ID" value="KAA4745451.1"/>
    <property type="molecule type" value="Genomic_DNA"/>
</dbReference>
<reference evidence="1 2" key="1">
    <citation type="journal article" date="2019" name="Nat. Med.">
        <title>A library of human gut bacterial isolates paired with longitudinal multiomics data enables mechanistic microbiome research.</title>
        <authorList>
            <person name="Poyet M."/>
            <person name="Groussin M."/>
            <person name="Gibbons S.M."/>
            <person name="Avila-Pacheco J."/>
            <person name="Jiang X."/>
            <person name="Kearney S.M."/>
            <person name="Perrotta A.R."/>
            <person name="Berdy B."/>
            <person name="Zhao S."/>
            <person name="Lieberman T.D."/>
            <person name="Swanson P.K."/>
            <person name="Smith M."/>
            <person name="Roesemann S."/>
            <person name="Alexander J.E."/>
            <person name="Rich S.A."/>
            <person name="Livny J."/>
            <person name="Vlamakis H."/>
            <person name="Clish C."/>
            <person name="Bullock K."/>
            <person name="Deik A."/>
            <person name="Scott J."/>
            <person name="Pierce K.A."/>
            <person name="Xavier R.J."/>
            <person name="Alm E.J."/>
        </authorList>
    </citation>
    <scope>NUCLEOTIDE SEQUENCE [LARGE SCALE GENOMIC DNA]</scope>
    <source>
        <strain evidence="1 2">BIOML-A106</strain>
    </source>
</reference>
<dbReference type="SUPFAM" id="SSF52413">
    <property type="entry name" value="UDP-glucose/GDP-mannose dehydrogenase C-terminal domain"/>
    <property type="match status" value="1"/>
</dbReference>